<dbReference type="GO" id="GO:0016020">
    <property type="term" value="C:membrane"/>
    <property type="evidence" value="ECO:0007669"/>
    <property type="project" value="TreeGrafter"/>
</dbReference>
<evidence type="ECO:0000259" key="1">
    <source>
        <dbReference type="Pfam" id="PF12697"/>
    </source>
</evidence>
<dbReference type="PRINTS" id="PR00111">
    <property type="entry name" value="ABHYDROLASE"/>
</dbReference>
<dbReference type="GO" id="GO:0016787">
    <property type="term" value="F:hydrolase activity"/>
    <property type="evidence" value="ECO:0007669"/>
    <property type="project" value="UniProtKB-KW"/>
</dbReference>
<reference evidence="2 3" key="1">
    <citation type="journal article" date="2010" name="Int. J. Syst. Evol. Microbiol.">
        <title>Bacillus horneckiae sp. nov., isolated from a spacecraft-assembly clean room.</title>
        <authorList>
            <person name="Vaishampayan P."/>
            <person name="Probst A."/>
            <person name="Krishnamurthi S."/>
            <person name="Ghosh S."/>
            <person name="Osman S."/>
            <person name="McDowall A."/>
            <person name="Ruckmani A."/>
            <person name="Mayilraj S."/>
            <person name="Venkateswaran K."/>
        </authorList>
    </citation>
    <scope>NUCLEOTIDE SEQUENCE [LARGE SCALE GENOMIC DNA]</scope>
    <source>
        <strain evidence="3">1PO1SC</strain>
    </source>
</reference>
<keyword evidence="2" id="KW-0378">Hydrolase</keyword>
<dbReference type="AlphaFoldDB" id="A0A2N0ZMW7"/>
<dbReference type="Pfam" id="PF12697">
    <property type="entry name" value="Abhydrolase_6"/>
    <property type="match status" value="1"/>
</dbReference>
<dbReference type="EMBL" id="PISD01000005">
    <property type="protein sequence ID" value="PKG30826.1"/>
    <property type="molecule type" value="Genomic_DNA"/>
</dbReference>
<sequence>MDLTYEVNGKGNPIVLIHSGGADMRDWTYLAPLLAKENKVVTFDGRGVGKSPMPNKHVNYVEDLLSLMDYLEIKQATIIGHSIGGQVATDFALNYPERVTKLVVIAPSLSGFNYSNEFNHHMNSIIEAAPNIDKMLEIALHTPTYQVVINSPHKDLTVQMLRLHFQHILQWPPDLCISWPQPPANERLGELKPKTLFIIGKQEIQDNFLVAERFQEVPEIRFVEIDDADHLVTLTHPEELYEKITSFMEDRNLYAKNT</sequence>
<comment type="caution">
    <text evidence="2">The sequence shown here is derived from an EMBL/GenBank/DDBJ whole genome shotgun (WGS) entry which is preliminary data.</text>
</comment>
<dbReference type="InterPro" id="IPR029058">
    <property type="entry name" value="AB_hydrolase_fold"/>
</dbReference>
<dbReference type="PANTHER" id="PTHR43798:SF33">
    <property type="entry name" value="HYDROLASE, PUTATIVE (AFU_ORTHOLOGUE AFUA_2G14860)-RELATED"/>
    <property type="match status" value="1"/>
</dbReference>
<accession>A0A2N0ZMW7</accession>
<gene>
    <name evidence="2" type="ORF">CWS20_01745</name>
</gene>
<name>A0A2N0ZMW7_9BACI</name>
<dbReference type="SUPFAM" id="SSF53474">
    <property type="entry name" value="alpha/beta-Hydrolases"/>
    <property type="match status" value="1"/>
</dbReference>
<dbReference type="RefSeq" id="WP_066193809.1">
    <property type="nucleotide sequence ID" value="NZ_JARMMB010000022.1"/>
</dbReference>
<keyword evidence="3" id="KW-1185">Reference proteome</keyword>
<dbReference type="Proteomes" id="UP000233343">
    <property type="component" value="Unassembled WGS sequence"/>
</dbReference>
<organism evidence="2 3">
    <name type="scientific">Cytobacillus horneckiae</name>
    <dbReference type="NCBI Taxonomy" id="549687"/>
    <lineage>
        <taxon>Bacteria</taxon>
        <taxon>Bacillati</taxon>
        <taxon>Bacillota</taxon>
        <taxon>Bacilli</taxon>
        <taxon>Bacillales</taxon>
        <taxon>Bacillaceae</taxon>
        <taxon>Cytobacillus</taxon>
    </lineage>
</organism>
<proteinExistence type="predicted"/>
<feature type="domain" description="AB hydrolase-1" evidence="1">
    <location>
        <begin position="14"/>
        <end position="241"/>
    </location>
</feature>
<protein>
    <submittedName>
        <fullName evidence="2">Alpha/beta hydrolase</fullName>
    </submittedName>
</protein>
<dbReference type="InterPro" id="IPR000073">
    <property type="entry name" value="AB_hydrolase_1"/>
</dbReference>
<dbReference type="InterPro" id="IPR050266">
    <property type="entry name" value="AB_hydrolase_sf"/>
</dbReference>
<dbReference type="Gene3D" id="3.40.50.1820">
    <property type="entry name" value="alpha/beta hydrolase"/>
    <property type="match status" value="1"/>
</dbReference>
<evidence type="ECO:0000313" key="3">
    <source>
        <dbReference type="Proteomes" id="UP000233343"/>
    </source>
</evidence>
<evidence type="ECO:0000313" key="2">
    <source>
        <dbReference type="EMBL" id="PKG30826.1"/>
    </source>
</evidence>
<dbReference type="PANTHER" id="PTHR43798">
    <property type="entry name" value="MONOACYLGLYCEROL LIPASE"/>
    <property type="match status" value="1"/>
</dbReference>